<dbReference type="Pfam" id="PF17147">
    <property type="entry name" value="PFOR_II"/>
    <property type="match status" value="1"/>
</dbReference>
<dbReference type="InterPro" id="IPR029061">
    <property type="entry name" value="THDP-binding"/>
</dbReference>
<dbReference type="STRING" id="1266370.NITGR_910009"/>
<dbReference type="HOGENOM" id="CLU_002569_5_0_0"/>
<evidence type="ECO:0000313" key="4">
    <source>
        <dbReference type="EMBL" id="CCQ91960.1"/>
    </source>
</evidence>
<evidence type="ECO:0000259" key="2">
    <source>
        <dbReference type="Pfam" id="PF01855"/>
    </source>
</evidence>
<reference evidence="4 5" key="1">
    <citation type="journal article" date="2013" name="Front. Microbiol.">
        <title>The genome of Nitrospina gracilis illuminates the metabolism and evolution of the major marine nitrite oxidizer.</title>
        <authorList>
            <person name="Luecker S."/>
            <person name="Nowka B."/>
            <person name="Rattei T."/>
            <person name="Spieck E."/>
            <person name="and Daims H."/>
        </authorList>
    </citation>
    <scope>NUCLEOTIDE SEQUENCE [LARGE SCALE GENOMIC DNA]</scope>
    <source>
        <strain evidence="4 5">3/211</strain>
    </source>
</reference>
<dbReference type="SUPFAM" id="SSF52922">
    <property type="entry name" value="TK C-terminal domain-like"/>
    <property type="match status" value="1"/>
</dbReference>
<dbReference type="GO" id="GO:0006979">
    <property type="term" value="P:response to oxidative stress"/>
    <property type="evidence" value="ECO:0007669"/>
    <property type="project" value="TreeGrafter"/>
</dbReference>
<protein>
    <submittedName>
        <fullName evidence="4">2-oxoglutarate:ferredoxin oxidoredutase, alpha subunit</fullName>
        <ecNumber evidence="4">1.2.7.3</ecNumber>
    </submittedName>
</protein>
<dbReference type="GO" id="GO:0047553">
    <property type="term" value="F:2-oxoglutarate synthase activity"/>
    <property type="evidence" value="ECO:0007669"/>
    <property type="project" value="UniProtKB-EC"/>
</dbReference>
<dbReference type="RefSeq" id="WP_005011361.1">
    <property type="nucleotide sequence ID" value="NZ_HG422173.1"/>
</dbReference>
<keyword evidence="1 4" id="KW-0560">Oxidoreductase</keyword>
<dbReference type="Pfam" id="PF01855">
    <property type="entry name" value="POR_N"/>
    <property type="match status" value="1"/>
</dbReference>
<dbReference type="PANTHER" id="PTHR32154:SF0">
    <property type="entry name" value="PYRUVATE-FLAVODOXIN OXIDOREDUCTASE-RELATED"/>
    <property type="match status" value="1"/>
</dbReference>
<dbReference type="Proteomes" id="UP000011704">
    <property type="component" value="Unassembled WGS sequence"/>
</dbReference>
<dbReference type="InterPro" id="IPR050722">
    <property type="entry name" value="Pyruvate:ferred/Flavod_OxRd"/>
</dbReference>
<dbReference type="Gene3D" id="3.40.50.970">
    <property type="match status" value="1"/>
</dbReference>
<feature type="domain" description="Pyruvate:ferredoxin oxidoreductase core" evidence="3">
    <location>
        <begin position="291"/>
        <end position="371"/>
    </location>
</feature>
<dbReference type="InterPro" id="IPR002880">
    <property type="entry name" value="Pyrv_Fd/Flavodoxin_OxRdtase_N"/>
</dbReference>
<evidence type="ECO:0000259" key="3">
    <source>
        <dbReference type="Pfam" id="PF17147"/>
    </source>
</evidence>
<dbReference type="OrthoDB" id="9794954at2"/>
<name>M1Z381_NITG3</name>
<dbReference type="InParanoid" id="M1Z381"/>
<feature type="domain" description="Pyruvate flavodoxin/ferredoxin oxidoreductase pyrimidine binding" evidence="2">
    <location>
        <begin position="48"/>
        <end position="265"/>
    </location>
</feature>
<comment type="caution">
    <text evidence="4">The sequence shown here is derived from an EMBL/GenBank/DDBJ whole genome shotgun (WGS) entry which is preliminary data.</text>
</comment>
<evidence type="ECO:0000313" key="5">
    <source>
        <dbReference type="Proteomes" id="UP000011704"/>
    </source>
</evidence>
<dbReference type="SUPFAM" id="SSF52518">
    <property type="entry name" value="Thiamin diphosphate-binding fold (THDP-binding)"/>
    <property type="match status" value="1"/>
</dbReference>
<proteinExistence type="predicted"/>
<dbReference type="AlphaFoldDB" id="M1Z381"/>
<dbReference type="PANTHER" id="PTHR32154">
    <property type="entry name" value="PYRUVATE-FLAVODOXIN OXIDOREDUCTASE-RELATED"/>
    <property type="match status" value="1"/>
</dbReference>
<dbReference type="Gene3D" id="3.40.50.920">
    <property type="match status" value="1"/>
</dbReference>
<dbReference type="InterPro" id="IPR009014">
    <property type="entry name" value="Transketo_C/PFOR_II"/>
</dbReference>
<keyword evidence="5" id="KW-1185">Reference proteome</keyword>
<gene>
    <name evidence="4" type="primary">forA</name>
    <name evidence="4" type="ORF">NITGR_910009</name>
</gene>
<dbReference type="EMBL" id="CAQJ01000101">
    <property type="protein sequence ID" value="CCQ91960.1"/>
    <property type="molecule type" value="Genomic_DNA"/>
</dbReference>
<accession>M1Z381</accession>
<dbReference type="EC" id="1.2.7.3" evidence="4"/>
<organism evidence="4 5">
    <name type="scientific">Nitrospina gracilis (strain 3/211)</name>
    <dbReference type="NCBI Taxonomy" id="1266370"/>
    <lineage>
        <taxon>Bacteria</taxon>
        <taxon>Pseudomonadati</taxon>
        <taxon>Nitrospinota/Tectimicrobiota group</taxon>
        <taxon>Nitrospinota</taxon>
        <taxon>Nitrospinia</taxon>
        <taxon>Nitrospinales</taxon>
        <taxon>Nitrospinaceae</taxon>
        <taxon>Nitrospina</taxon>
    </lineage>
</organism>
<dbReference type="CDD" id="cd07034">
    <property type="entry name" value="TPP_PYR_PFOR_IOR-alpha_like"/>
    <property type="match status" value="1"/>
</dbReference>
<sequence>MTEQTATQKKEEWVPKGDLQKVVDPVWLLREAPRETEFITGSEAAREAIRRANVDIAISYPITPQSETMQQVGYLYDEGYLKDYYRAEEEIGVMTAIGGSSRAGVRSLTATSGPGLMRGMEAIASWPGARTPLVLLNMCRVINTPLAIQPDNIEISFLLNTGILHAHAENQQDFFDYSLAAFMVSEEVDVTLPAVVSVDGFFVTHARGKVSMPSQEYKLPPRIGWRSAVPAMDNENPPARLSRDAPIQKSNFISYHMHASWQQEVFAAVERSARHWRKYLGDLIEVVNPDAEEFLIASGSAVSQSREAVRQEGEAGRKVGLVKVKTIRPWPGREIIEAVKNAKRILIPEFNQAGWLHKEVCSTLYGNCEAEIASGPRVYGGMTMPTEMILEWLDAARKGTVDRL</sequence>
<evidence type="ECO:0000256" key="1">
    <source>
        <dbReference type="ARBA" id="ARBA00023002"/>
    </source>
</evidence>
<dbReference type="InterPro" id="IPR033412">
    <property type="entry name" value="PFOR_II"/>
</dbReference>